<keyword evidence="2" id="KW-1185">Reference proteome</keyword>
<dbReference type="EMBL" id="FNCI01000003">
    <property type="protein sequence ID" value="SDF99201.1"/>
    <property type="molecule type" value="Genomic_DNA"/>
</dbReference>
<organism evidence="1 2">
    <name type="scientific">Onishia taeanensis</name>
    <dbReference type="NCBI Taxonomy" id="284577"/>
    <lineage>
        <taxon>Bacteria</taxon>
        <taxon>Pseudomonadati</taxon>
        <taxon>Pseudomonadota</taxon>
        <taxon>Gammaproteobacteria</taxon>
        <taxon>Oceanospirillales</taxon>
        <taxon>Halomonadaceae</taxon>
        <taxon>Onishia</taxon>
    </lineage>
</organism>
<protein>
    <submittedName>
        <fullName evidence="1">Uncharacterized protein</fullName>
    </submittedName>
</protein>
<dbReference type="AlphaFoldDB" id="A0A1G7QKX7"/>
<sequence>MANNNFPLTIQVKARKYLTLKVNLQCRQIHTVAVSNNEAVLSYSAVITNANFAMTREVLSNFTITPHINKSRELGSL</sequence>
<reference evidence="1 2" key="1">
    <citation type="submission" date="2016-10" db="EMBL/GenBank/DDBJ databases">
        <authorList>
            <person name="de Groot N.N."/>
        </authorList>
    </citation>
    <scope>NUCLEOTIDE SEQUENCE [LARGE SCALE GENOMIC DNA]</scope>
    <source>
        <strain evidence="1 2">BH539</strain>
    </source>
</reference>
<accession>A0A1G7QKX7</accession>
<evidence type="ECO:0000313" key="1">
    <source>
        <dbReference type="EMBL" id="SDF99201.1"/>
    </source>
</evidence>
<dbReference type="Proteomes" id="UP000198641">
    <property type="component" value="Unassembled WGS sequence"/>
</dbReference>
<proteinExistence type="predicted"/>
<evidence type="ECO:0000313" key="2">
    <source>
        <dbReference type="Proteomes" id="UP000198641"/>
    </source>
</evidence>
<name>A0A1G7QKX7_9GAMM</name>
<gene>
    <name evidence="1" type="ORF">SAMN05216571_103318</name>
</gene>